<dbReference type="PIRSF" id="PIRSF018169">
    <property type="entry name" value="PAF_acetylhydrolase"/>
    <property type="match status" value="1"/>
</dbReference>
<keyword evidence="3 4" id="KW-0443">Lipid metabolism</keyword>
<dbReference type="STRING" id="45235.A0A2K3QMZ1"/>
<keyword evidence="7" id="KW-1185">Reference proteome</keyword>
<evidence type="ECO:0000313" key="7">
    <source>
        <dbReference type="Proteomes" id="UP000236621"/>
    </source>
</evidence>
<dbReference type="GO" id="GO:0016042">
    <property type="term" value="P:lipid catabolic process"/>
    <property type="evidence" value="ECO:0007669"/>
    <property type="project" value="UniProtKB-KW"/>
</dbReference>
<reference evidence="6 7" key="1">
    <citation type="submission" date="2017-08" db="EMBL/GenBank/DDBJ databases">
        <title>Harnessing the power of phylogenomics to disentangle the directionality and signatures of interkingdom host jumping in the parasitic fungal genus Tolypocladium.</title>
        <authorList>
            <person name="Quandt C.A."/>
            <person name="Patterson W."/>
            <person name="Spatafora J.W."/>
        </authorList>
    </citation>
    <scope>NUCLEOTIDE SEQUENCE [LARGE SCALE GENOMIC DNA]</scope>
    <source>
        <strain evidence="6 7">CBS 113982</strain>
    </source>
</reference>
<feature type="compositionally biased region" description="Basic and acidic residues" evidence="5">
    <location>
        <begin position="540"/>
        <end position="552"/>
    </location>
</feature>
<comment type="caution">
    <text evidence="6">The sequence shown here is derived from an EMBL/GenBank/DDBJ whole genome shotgun (WGS) entry which is preliminary data.</text>
</comment>
<comment type="similarity">
    <text evidence="4">Belongs to the serine esterase family.</text>
</comment>
<comment type="catalytic activity">
    <reaction evidence="4">
        <text>a 1-O-alkyl-2-acetyl-sn-glycero-3-phosphocholine + H2O = a 1-O-alkyl-sn-glycero-3-phosphocholine + acetate + H(+)</text>
        <dbReference type="Rhea" id="RHEA:17777"/>
        <dbReference type="ChEBI" id="CHEBI:15377"/>
        <dbReference type="ChEBI" id="CHEBI:15378"/>
        <dbReference type="ChEBI" id="CHEBI:30089"/>
        <dbReference type="ChEBI" id="CHEBI:30909"/>
        <dbReference type="ChEBI" id="CHEBI:36707"/>
        <dbReference type="EC" id="3.1.1.47"/>
    </reaction>
</comment>
<evidence type="ECO:0000256" key="5">
    <source>
        <dbReference type="SAM" id="MobiDB-lite"/>
    </source>
</evidence>
<sequence length="567" mass="62118">MVAADAPAPSKIAAYLSRMSPVPAFPEYTGPYKVGTVDVEIPVTDLGAPSAAPDGARDIPTVQFRVFYPAVPESDEKRIAWLPNPQRHHVSAYTRFIGIGSTLAEFLSFLPRHLHYTSIPVHKNARMRRAATANGRWPTMIFSHGLGGGRNSYSYIAGSLASHGVVVVCPEHRDGSSVVSFIRTSDEAGRFFSTNARRVVPYQRIAHKADPQVYDAREAQLRIRLWEIGLIHEAVLAMDRAGAFANLNSSTPSLHQFVGQLDVQEPGRIIFGGHSFGAATTVQLLKSTYYADAPELAAMQKPLFTPAKDSSIRKQVTERTVTMLLDMWCMPLLAPNSMPLFNLPLPIYADVASAPGGGALLAVESEVFYKWTEHLDVKARLLCPDPSAKVVTPQMYERPSGIKLREPNFFYVVNSAHLSQSDFGVLFPWLTKKIFDAEQPERALRLNLRAQLQLFRANGIPIARTYAGDLVDGAHVDKLDKPTRDGGLPWSTDGVDDDKAIFDRSGNNSVSHWRWIDIIGLGDAGEAGEGKTATEQVGEGEERIKGELEPSERTPPAVVRTPSDAAA</sequence>
<feature type="region of interest" description="Disordered" evidence="5">
    <location>
        <begin position="526"/>
        <end position="567"/>
    </location>
</feature>
<dbReference type="Gene3D" id="3.40.50.1820">
    <property type="entry name" value="alpha/beta hydrolase"/>
    <property type="match status" value="1"/>
</dbReference>
<evidence type="ECO:0000256" key="4">
    <source>
        <dbReference type="PIRNR" id="PIRNR018169"/>
    </source>
</evidence>
<dbReference type="InterPro" id="IPR016715">
    <property type="entry name" value="PAF_acetylhydro_eukaryote"/>
</dbReference>
<dbReference type="AlphaFoldDB" id="A0A2K3QMZ1"/>
<evidence type="ECO:0000313" key="6">
    <source>
        <dbReference type="EMBL" id="PNY28901.1"/>
    </source>
</evidence>
<gene>
    <name evidence="6" type="ORF">TCAP_01167</name>
</gene>
<keyword evidence="2 4" id="KW-0442">Lipid degradation</keyword>
<dbReference type="Pfam" id="PF03403">
    <property type="entry name" value="PAF-AH_p_II"/>
    <property type="match status" value="1"/>
</dbReference>
<keyword evidence="1 4" id="KW-0378">Hydrolase</keyword>
<protein>
    <recommendedName>
        <fullName evidence="4">Putative phospholipase</fullName>
        <ecNumber evidence="4">3.1.1.47</ecNumber>
    </recommendedName>
</protein>
<dbReference type="InterPro" id="IPR029058">
    <property type="entry name" value="AB_hydrolase_fold"/>
</dbReference>
<evidence type="ECO:0000256" key="1">
    <source>
        <dbReference type="ARBA" id="ARBA00022801"/>
    </source>
</evidence>
<evidence type="ECO:0000256" key="3">
    <source>
        <dbReference type="ARBA" id="ARBA00023098"/>
    </source>
</evidence>
<dbReference type="SUPFAM" id="SSF53474">
    <property type="entry name" value="alpha/beta-Hydrolases"/>
    <property type="match status" value="1"/>
</dbReference>
<dbReference type="EC" id="3.1.1.47" evidence="4"/>
<dbReference type="PANTHER" id="PTHR10272">
    <property type="entry name" value="PLATELET-ACTIVATING FACTOR ACETYLHYDROLASE"/>
    <property type="match status" value="1"/>
</dbReference>
<accession>A0A2K3QMZ1</accession>
<dbReference type="Proteomes" id="UP000236621">
    <property type="component" value="Unassembled WGS sequence"/>
</dbReference>
<dbReference type="EMBL" id="NRSZ01000191">
    <property type="protein sequence ID" value="PNY28901.1"/>
    <property type="molecule type" value="Genomic_DNA"/>
</dbReference>
<evidence type="ECO:0000256" key="2">
    <source>
        <dbReference type="ARBA" id="ARBA00022963"/>
    </source>
</evidence>
<name>A0A2K3QMZ1_9HYPO</name>
<dbReference type="PANTHER" id="PTHR10272:SF7">
    <property type="entry name" value="PHOSPHOLIPASE-RELATED"/>
    <property type="match status" value="1"/>
</dbReference>
<dbReference type="GO" id="GO:0003847">
    <property type="term" value="F:1-alkyl-2-acetylglycerophosphocholine esterase activity"/>
    <property type="evidence" value="ECO:0007669"/>
    <property type="project" value="UniProtKB-UniRule"/>
</dbReference>
<organism evidence="6 7">
    <name type="scientific">Tolypocladium capitatum</name>
    <dbReference type="NCBI Taxonomy" id="45235"/>
    <lineage>
        <taxon>Eukaryota</taxon>
        <taxon>Fungi</taxon>
        <taxon>Dikarya</taxon>
        <taxon>Ascomycota</taxon>
        <taxon>Pezizomycotina</taxon>
        <taxon>Sordariomycetes</taxon>
        <taxon>Hypocreomycetidae</taxon>
        <taxon>Hypocreales</taxon>
        <taxon>Ophiocordycipitaceae</taxon>
        <taxon>Tolypocladium</taxon>
    </lineage>
</organism>
<proteinExistence type="inferred from homology"/>